<evidence type="ECO:0000256" key="3">
    <source>
        <dbReference type="ARBA" id="ARBA00022989"/>
    </source>
</evidence>
<keyword evidence="7" id="KW-1185">Reference proteome</keyword>
<dbReference type="Gene3D" id="1.20.1250.20">
    <property type="entry name" value="MFS general substrate transporter like domains"/>
    <property type="match status" value="1"/>
</dbReference>
<dbReference type="Proteomes" id="UP000006564">
    <property type="component" value="Chromosome 2"/>
</dbReference>
<dbReference type="PANTHER" id="PTHR42718:SF27">
    <property type="entry name" value="TRANSPORTER, PUTATIVE-RELATED"/>
    <property type="match status" value="1"/>
</dbReference>
<keyword evidence="4 5" id="KW-0472">Membrane</keyword>
<evidence type="ECO:0000256" key="2">
    <source>
        <dbReference type="ARBA" id="ARBA00022692"/>
    </source>
</evidence>
<comment type="subcellular location">
    <subcellularLocation>
        <location evidence="1">Membrane</location>
        <topology evidence="1">Multi-pass membrane protein</topology>
    </subcellularLocation>
</comment>
<sequence length="371" mass="39466">MNGMLNILIEAPPAWLPLPLRQQSRLRISIKGWKVIVGLAASFCLPVLSASRLTSSLPIAARAVAASPSRPWWWSGCWLWIGPRAGRRVFGHNWLALGVFCYRDPQQRSAGPGTVGNLKSADGGPLGKASLTRVHRDVDWIGALLISACLAFLYELAVATGSDADQTVCITVFLVWGTLNASEQLTVLYLQDVRGTSTLTASLYFMLAPVCGLLMNAAIGLSFPYLKSSIAVPAGCLLSGIAPLLLATLCGVDGPGYWRGVFQAMALNSLGADLVYTIAKLVITDSFPAKTQALAGGVFNMLAQVGKSVGIATSALIARQITSQMDHAESATAMLKGYEAGWWYNCGLGFVSVAVSFGGMRSVKVIEIKRD</sequence>
<accession>Q2UP82</accession>
<evidence type="ECO:0000313" key="7">
    <source>
        <dbReference type="Proteomes" id="UP000006564"/>
    </source>
</evidence>
<dbReference type="GeneID" id="5990606"/>
<evidence type="ECO:0000256" key="5">
    <source>
        <dbReference type="SAM" id="Phobius"/>
    </source>
</evidence>
<feature type="transmembrane region" description="Helical" evidence="5">
    <location>
        <begin position="202"/>
        <end position="223"/>
    </location>
</feature>
<dbReference type="InterPro" id="IPR036259">
    <property type="entry name" value="MFS_trans_sf"/>
</dbReference>
<dbReference type="KEGG" id="aor:AO090001000074"/>
<dbReference type="RefSeq" id="XP_023089499.1">
    <property type="nucleotide sequence ID" value="XM_023234366.1"/>
</dbReference>
<feature type="transmembrane region" description="Helical" evidence="5">
    <location>
        <begin position="170"/>
        <end position="190"/>
    </location>
</feature>
<dbReference type="GO" id="GO:0016020">
    <property type="term" value="C:membrane"/>
    <property type="evidence" value="ECO:0007669"/>
    <property type="project" value="UniProtKB-SubCell"/>
</dbReference>
<reference evidence="6 7" key="1">
    <citation type="journal article" date="2005" name="Nature">
        <title>Genome sequencing and analysis of Aspergillus oryzae.</title>
        <authorList>
            <person name="Machida M."/>
            <person name="Asai K."/>
            <person name="Sano M."/>
            <person name="Tanaka T."/>
            <person name="Kumagai T."/>
            <person name="Terai G."/>
            <person name="Kusumoto K."/>
            <person name="Arima T."/>
            <person name="Akita O."/>
            <person name="Kashiwagi Y."/>
            <person name="Abe K."/>
            <person name="Gomi K."/>
            <person name="Horiuchi H."/>
            <person name="Kitamoto K."/>
            <person name="Kobayashi T."/>
            <person name="Takeuchi M."/>
            <person name="Denning D.W."/>
            <person name="Galagan J.E."/>
            <person name="Nierman W.C."/>
            <person name="Yu J."/>
            <person name="Archer D.B."/>
            <person name="Bennett J.W."/>
            <person name="Bhatnagar D."/>
            <person name="Cleveland T.E."/>
            <person name="Fedorova N.D."/>
            <person name="Gotoh O."/>
            <person name="Horikawa H."/>
            <person name="Hosoyama A."/>
            <person name="Ichinomiya M."/>
            <person name="Igarashi R."/>
            <person name="Iwashita K."/>
            <person name="Juvvadi P.R."/>
            <person name="Kato M."/>
            <person name="Kato Y."/>
            <person name="Kin T."/>
            <person name="Kokubun A."/>
            <person name="Maeda H."/>
            <person name="Maeyama N."/>
            <person name="Maruyama J."/>
            <person name="Nagasaki H."/>
            <person name="Nakajima T."/>
            <person name="Oda K."/>
            <person name="Okada K."/>
            <person name="Paulsen I."/>
            <person name="Sakamoto K."/>
            <person name="Sawano T."/>
            <person name="Takahashi M."/>
            <person name="Takase K."/>
            <person name="Terabayashi Y."/>
            <person name="Wortman J."/>
            <person name="Yamada O."/>
            <person name="Yamagata Y."/>
            <person name="Anazawa H."/>
            <person name="Hata Y."/>
            <person name="Koide Y."/>
            <person name="Komori T."/>
            <person name="Koyama Y."/>
            <person name="Minetoki T."/>
            <person name="Suharnan S."/>
            <person name="Tanaka A."/>
            <person name="Isono K."/>
            <person name="Kuhara S."/>
            <person name="Ogasawara N."/>
            <person name="Kikuchi H."/>
        </authorList>
    </citation>
    <scope>NUCLEOTIDE SEQUENCE [LARGE SCALE GENOMIC DNA]</scope>
    <source>
        <strain evidence="7">ATCC 42149 / RIB 40</strain>
    </source>
</reference>
<dbReference type="SUPFAM" id="SSF103473">
    <property type="entry name" value="MFS general substrate transporter"/>
    <property type="match status" value="1"/>
</dbReference>
<organism evidence="6 7">
    <name type="scientific">Aspergillus oryzae (strain ATCC 42149 / RIB 40)</name>
    <name type="common">Yellow koji mold</name>
    <dbReference type="NCBI Taxonomy" id="510516"/>
    <lineage>
        <taxon>Eukaryota</taxon>
        <taxon>Fungi</taxon>
        <taxon>Dikarya</taxon>
        <taxon>Ascomycota</taxon>
        <taxon>Pezizomycotina</taxon>
        <taxon>Eurotiomycetes</taxon>
        <taxon>Eurotiomycetidae</taxon>
        <taxon>Eurotiales</taxon>
        <taxon>Aspergillaceae</taxon>
        <taxon>Aspergillus</taxon>
        <taxon>Aspergillus subgen. Circumdati</taxon>
    </lineage>
</organism>
<evidence type="ECO:0000313" key="6">
    <source>
        <dbReference type="EMBL" id="BAE56633.1"/>
    </source>
</evidence>
<evidence type="ECO:0000256" key="1">
    <source>
        <dbReference type="ARBA" id="ARBA00004141"/>
    </source>
</evidence>
<keyword evidence="2 5" id="KW-0812">Transmembrane</keyword>
<dbReference type="HOGENOM" id="CLU_745915_0_0_1"/>
<dbReference type="EMBL" id="BA000050">
    <property type="protein sequence ID" value="BAE56633.1"/>
    <property type="molecule type" value="Genomic_DNA"/>
</dbReference>
<name>Q2UP82_ASPOR</name>
<dbReference type="EMBL" id="AP007154">
    <property type="protein sequence ID" value="BAE56633.1"/>
    <property type="molecule type" value="Genomic_DNA"/>
</dbReference>
<feature type="transmembrane region" description="Helical" evidence="5">
    <location>
        <begin position="342"/>
        <end position="360"/>
    </location>
</feature>
<keyword evidence="3 5" id="KW-1133">Transmembrane helix</keyword>
<protein>
    <submittedName>
        <fullName evidence="6">DNA, SC001</fullName>
    </submittedName>
</protein>
<dbReference type="AlphaFoldDB" id="Q2UP82"/>
<dbReference type="PANTHER" id="PTHR42718">
    <property type="entry name" value="MAJOR FACILITATOR SUPERFAMILY MULTIDRUG TRANSPORTER MFSC"/>
    <property type="match status" value="1"/>
</dbReference>
<proteinExistence type="predicted"/>
<feature type="transmembrane region" description="Helical" evidence="5">
    <location>
        <begin position="140"/>
        <end position="158"/>
    </location>
</feature>
<feature type="transmembrane region" description="Helical" evidence="5">
    <location>
        <begin position="230"/>
        <end position="249"/>
    </location>
</feature>
<gene>
    <name evidence="6" type="ORF">AO090001000074</name>
</gene>
<dbReference type="VEuPathDB" id="FungiDB:AO090001000074"/>
<evidence type="ECO:0000256" key="4">
    <source>
        <dbReference type="ARBA" id="ARBA00023136"/>
    </source>
</evidence>